<dbReference type="InterPro" id="IPR037185">
    <property type="entry name" value="EmrE-like"/>
</dbReference>
<dbReference type="PANTHER" id="PTHR32322:SF9">
    <property type="entry name" value="AMINO-ACID METABOLITE EFFLUX PUMP-RELATED"/>
    <property type="match status" value="1"/>
</dbReference>
<dbReference type="InterPro" id="IPR050638">
    <property type="entry name" value="AA-Vitamin_Transporters"/>
</dbReference>
<evidence type="ECO:0000256" key="5">
    <source>
        <dbReference type="SAM" id="Phobius"/>
    </source>
</evidence>
<dbReference type="Pfam" id="PF00892">
    <property type="entry name" value="EamA"/>
    <property type="match status" value="1"/>
</dbReference>
<keyword evidence="8" id="KW-1185">Reference proteome</keyword>
<feature type="transmembrane region" description="Helical" evidence="5">
    <location>
        <begin position="200"/>
        <end position="219"/>
    </location>
</feature>
<evidence type="ECO:0000313" key="8">
    <source>
        <dbReference type="Proteomes" id="UP000292136"/>
    </source>
</evidence>
<proteinExistence type="predicted"/>
<name>A0ABY0IRQ8_9RHOO</name>
<evidence type="ECO:0000256" key="1">
    <source>
        <dbReference type="ARBA" id="ARBA00004141"/>
    </source>
</evidence>
<evidence type="ECO:0000313" key="7">
    <source>
        <dbReference type="EMBL" id="RZT76816.1"/>
    </source>
</evidence>
<keyword evidence="2 5" id="KW-0812">Transmembrane</keyword>
<feature type="transmembrane region" description="Helical" evidence="5">
    <location>
        <begin position="120"/>
        <end position="137"/>
    </location>
</feature>
<evidence type="ECO:0000256" key="3">
    <source>
        <dbReference type="ARBA" id="ARBA00022989"/>
    </source>
</evidence>
<dbReference type="Proteomes" id="UP000292136">
    <property type="component" value="Unassembled WGS sequence"/>
</dbReference>
<sequence length="278" mass="27986">MSRKQVVLLTLVAMLAFAGNSLLCRLALQQGGMDPASFTLVRLGSGALVLWTIIRLRGFSGLPGSWGSALALFAYAAGFSFAYVSLAAGTGALLLFGAVQVTMIGYGLWRGERLSPRQRLGLLLALGGLVGLLLPGLSAPPLAGALLMLGAGVAWGVYSIRGRGAGDATAVTAGNFLRAVPLALGLGLLALPGVNFNAGGVLYAVLSGGIASGLGYALWYAALRGLQATTAATVQLSVPLLTAVGGTLFLGEAVSLRLVLASVAILGGIALVIRARAG</sequence>
<feature type="transmembrane region" description="Helical" evidence="5">
    <location>
        <begin position="143"/>
        <end position="160"/>
    </location>
</feature>
<dbReference type="PANTHER" id="PTHR32322">
    <property type="entry name" value="INNER MEMBRANE TRANSPORTER"/>
    <property type="match status" value="1"/>
</dbReference>
<evidence type="ECO:0000256" key="2">
    <source>
        <dbReference type="ARBA" id="ARBA00022692"/>
    </source>
</evidence>
<gene>
    <name evidence="7" type="ORF">EV678_2699</name>
</gene>
<keyword evidence="3 5" id="KW-1133">Transmembrane helix</keyword>
<dbReference type="RefSeq" id="WP_130459877.1">
    <property type="nucleotide sequence ID" value="NZ_SHKM01000002.1"/>
</dbReference>
<feature type="transmembrane region" description="Helical" evidence="5">
    <location>
        <begin position="172"/>
        <end position="194"/>
    </location>
</feature>
<organism evidence="7 8">
    <name type="scientific">Azospira oryzae</name>
    <dbReference type="NCBI Taxonomy" id="146939"/>
    <lineage>
        <taxon>Bacteria</taxon>
        <taxon>Pseudomonadati</taxon>
        <taxon>Pseudomonadota</taxon>
        <taxon>Betaproteobacteria</taxon>
        <taxon>Rhodocyclales</taxon>
        <taxon>Rhodocyclaceae</taxon>
        <taxon>Azospira</taxon>
    </lineage>
</organism>
<feature type="transmembrane region" description="Helical" evidence="5">
    <location>
        <begin position="256"/>
        <end position="273"/>
    </location>
</feature>
<evidence type="ECO:0000259" key="6">
    <source>
        <dbReference type="Pfam" id="PF00892"/>
    </source>
</evidence>
<comment type="subcellular location">
    <subcellularLocation>
        <location evidence="1">Membrane</location>
        <topology evidence="1">Multi-pass membrane protein</topology>
    </subcellularLocation>
</comment>
<protein>
    <submittedName>
        <fullName evidence="7">Threonine/homoserine efflux transporter RhtA</fullName>
    </submittedName>
</protein>
<feature type="transmembrane region" description="Helical" evidence="5">
    <location>
        <begin position="231"/>
        <end position="250"/>
    </location>
</feature>
<keyword evidence="4 5" id="KW-0472">Membrane</keyword>
<reference evidence="7 8" key="1">
    <citation type="submission" date="2019-02" db="EMBL/GenBank/DDBJ databases">
        <title>Genomic Encyclopedia of Type Strains, Phase IV (KMG-IV): sequencing the most valuable type-strain genomes for metagenomic binning, comparative biology and taxonomic classification.</title>
        <authorList>
            <person name="Goeker M."/>
        </authorList>
    </citation>
    <scope>NUCLEOTIDE SEQUENCE [LARGE SCALE GENOMIC DNA]</scope>
    <source>
        <strain evidence="7 8">DSM 21223</strain>
    </source>
</reference>
<feature type="domain" description="EamA" evidence="6">
    <location>
        <begin position="143"/>
        <end position="273"/>
    </location>
</feature>
<accession>A0ABY0IRQ8</accession>
<dbReference type="EMBL" id="SHKM01000002">
    <property type="protein sequence ID" value="RZT76816.1"/>
    <property type="molecule type" value="Genomic_DNA"/>
</dbReference>
<dbReference type="InterPro" id="IPR000620">
    <property type="entry name" value="EamA_dom"/>
</dbReference>
<evidence type="ECO:0000256" key="4">
    <source>
        <dbReference type="ARBA" id="ARBA00023136"/>
    </source>
</evidence>
<comment type="caution">
    <text evidence="7">The sequence shown here is derived from an EMBL/GenBank/DDBJ whole genome shotgun (WGS) entry which is preliminary data.</text>
</comment>
<dbReference type="SUPFAM" id="SSF103481">
    <property type="entry name" value="Multidrug resistance efflux transporter EmrE"/>
    <property type="match status" value="2"/>
</dbReference>